<feature type="non-terminal residue" evidence="2">
    <location>
        <position position="1"/>
    </location>
</feature>
<feature type="compositionally biased region" description="Low complexity" evidence="1">
    <location>
        <begin position="77"/>
        <end position="96"/>
    </location>
</feature>
<feature type="region of interest" description="Disordered" evidence="1">
    <location>
        <begin position="553"/>
        <end position="589"/>
    </location>
</feature>
<sequence>CVCVCVCAAISARSRAAPPAAAVTRRLCLSRTEGSAGPGAAARPEPYGGAPTGCGGPGPGRRRPARAPGGRGPGPPARAEVSGVGRAGLPRAGGPATEPPPRAHRRRRSRGSPRPGRARLQARWGKRVGAAFHPVGGRGRAAPSPPAPCVDGWGRGRTRCSNMAAGAHPPPQAPTGGGERPRLSPLPPLARGCALWFPVGAERLIDVPSCLWFHRGRPMAGGHKGNASAGRGGWPVASCSGALWGSGGPALRMEGESSRGAVMATNIEQIFRSFVVSKFREIQEEQEQQQQLGGGKVEGQQNGETISAEQANTSDDTVTGAGSLQNDQIVQKIDEVLSGALDTELQCKSGVEEDSVKNPCTKRGPTDEVEDEIPRKKSKKNKKHKSKKKKKKKKKKRKKEKKHKKQPKESKLSAQYGEHADLQPASHSKTEKLGSKLITQHEGHADSDLAGQMQPEELGTKLSTEYMGHSIKRLAPHLLSDSESSVEKLGSEKTDLALTDTHSTFNSETSKLDIQEENTSTMKIQEQANVKLLANKTHESIYHIAINMNAKDGPLPAKDTENGSVSTNRTGVAGKSETEKDLEATPASEITEELKDSEATLKLMGMVEVKELETALESEAMAKMKCSEAILKSLTMASSEGLDAPIESVAIAEVKATLESVAVTNDLVVTPTSVVVMEMKAFEETAESVVMTDMKGLEATLETVDVAEAKSLQRGLEFVTVPDDLVATSKSVAKAEVNGLEATPKSASMVEVKGSEAALEPVAMQEAKDLERTLESVTLGKGSETTLEPVVNAKDLEAALKPVVEMKDLELTPESLHMEEVKGAEGALESVAIAIDLEGTLKPAPVAEAHDSDAALLSPQMEDMKDSKGFLESVAMAKGPETILDAVGVAKALETILEPAGVAEVKDL</sequence>
<feature type="compositionally biased region" description="Basic residues" evidence="1">
    <location>
        <begin position="376"/>
        <end position="406"/>
    </location>
</feature>
<evidence type="ECO:0000256" key="1">
    <source>
        <dbReference type="SAM" id="MobiDB-lite"/>
    </source>
</evidence>
<gene>
    <name evidence="2" type="primary">SON</name>
    <name evidence="2" type="ORF">G0U57_020624</name>
</gene>
<proteinExistence type="predicted"/>
<comment type="caution">
    <text evidence="2">The sequence shown here is derived from an EMBL/GenBank/DDBJ whole genome shotgun (WGS) entry which is preliminary data.</text>
</comment>
<feature type="region of interest" description="Disordered" evidence="1">
    <location>
        <begin position="32"/>
        <end position="120"/>
    </location>
</feature>
<feature type="compositionally biased region" description="Gly residues" evidence="1">
    <location>
        <begin position="50"/>
        <end position="59"/>
    </location>
</feature>
<feature type="non-terminal residue" evidence="2">
    <location>
        <position position="908"/>
    </location>
</feature>
<dbReference type="GO" id="GO:0048024">
    <property type="term" value="P:regulation of mRNA splicing, via spliceosome"/>
    <property type="evidence" value="ECO:0007669"/>
    <property type="project" value="TreeGrafter"/>
</dbReference>
<reference evidence="2 3" key="1">
    <citation type="journal article" date="2020" name="G3 (Bethesda)">
        <title>Draft Genome of the Common Snapping Turtle, Chelydra serpentina, a Model for Phenotypic Plasticity in Reptiles.</title>
        <authorList>
            <person name="Das D."/>
            <person name="Singh S.K."/>
            <person name="Bierstedt J."/>
            <person name="Erickson A."/>
            <person name="Galli G.L.J."/>
            <person name="Crossley D.A. 2nd"/>
            <person name="Rhen T."/>
        </authorList>
    </citation>
    <scope>NUCLEOTIDE SEQUENCE [LARGE SCALE GENOMIC DNA]</scope>
    <source>
        <strain evidence="2">KW</strain>
    </source>
</reference>
<dbReference type="GO" id="GO:0003723">
    <property type="term" value="F:RNA binding"/>
    <property type="evidence" value="ECO:0007669"/>
    <property type="project" value="InterPro"/>
</dbReference>
<dbReference type="PANTHER" id="PTHR46528:SF1">
    <property type="entry name" value="PROTEIN SON"/>
    <property type="match status" value="1"/>
</dbReference>
<keyword evidence="3" id="KW-1185">Reference proteome</keyword>
<dbReference type="OrthoDB" id="786951at2759"/>
<protein>
    <submittedName>
        <fullName evidence="2">SON DNA binding protein</fullName>
    </submittedName>
</protein>
<dbReference type="EMBL" id="JAHGAV010000088">
    <property type="protein sequence ID" value="KAG6932742.1"/>
    <property type="molecule type" value="Genomic_DNA"/>
</dbReference>
<feature type="compositionally biased region" description="Basic residues" evidence="1">
    <location>
        <begin position="102"/>
        <end position="111"/>
    </location>
</feature>
<evidence type="ECO:0000313" key="3">
    <source>
        <dbReference type="Proteomes" id="UP000765507"/>
    </source>
</evidence>
<dbReference type="GO" id="GO:0051726">
    <property type="term" value="P:regulation of cell cycle"/>
    <property type="evidence" value="ECO:0007669"/>
    <property type="project" value="InterPro"/>
</dbReference>
<name>A0A8T1SU70_CHESE</name>
<dbReference type="AlphaFoldDB" id="A0A8T1SU70"/>
<feature type="region of interest" description="Disordered" evidence="1">
    <location>
        <begin position="350"/>
        <end position="431"/>
    </location>
</feature>
<dbReference type="InterPro" id="IPR032922">
    <property type="entry name" value="SON"/>
</dbReference>
<organism evidence="2 3">
    <name type="scientific">Chelydra serpentina</name>
    <name type="common">Snapping turtle</name>
    <name type="synonym">Testudo serpentina</name>
    <dbReference type="NCBI Taxonomy" id="8475"/>
    <lineage>
        <taxon>Eukaryota</taxon>
        <taxon>Metazoa</taxon>
        <taxon>Chordata</taxon>
        <taxon>Craniata</taxon>
        <taxon>Vertebrata</taxon>
        <taxon>Euteleostomi</taxon>
        <taxon>Archelosauria</taxon>
        <taxon>Testudinata</taxon>
        <taxon>Testudines</taxon>
        <taxon>Cryptodira</taxon>
        <taxon>Durocryptodira</taxon>
        <taxon>Americhelydia</taxon>
        <taxon>Chelydroidea</taxon>
        <taxon>Chelydridae</taxon>
        <taxon>Chelydra</taxon>
    </lineage>
</organism>
<accession>A0A8T1SU70</accession>
<dbReference type="Proteomes" id="UP000765507">
    <property type="component" value="Unassembled WGS sequence"/>
</dbReference>
<dbReference type="PANTHER" id="PTHR46528">
    <property type="entry name" value="PROTEIN SON"/>
    <property type="match status" value="1"/>
</dbReference>
<evidence type="ECO:0000313" key="2">
    <source>
        <dbReference type="EMBL" id="KAG6932742.1"/>
    </source>
</evidence>